<dbReference type="Pfam" id="PF16897">
    <property type="entry name" value="MMR_HSR1_Xtn"/>
    <property type="match status" value="1"/>
</dbReference>
<evidence type="ECO:0000259" key="5">
    <source>
        <dbReference type="PROSITE" id="PS51710"/>
    </source>
</evidence>
<evidence type="ECO:0000256" key="1">
    <source>
        <dbReference type="ARBA" id="ARBA00022741"/>
    </source>
</evidence>
<gene>
    <name evidence="6" type="ORF">A2961_00095</name>
</gene>
<keyword evidence="2" id="KW-0460">Magnesium</keyword>
<dbReference type="InterPro" id="IPR045001">
    <property type="entry name" value="DRG"/>
</dbReference>
<dbReference type="STRING" id="1802519.A2961_00095"/>
<dbReference type="AlphaFoldDB" id="A0A1F8BIR4"/>
<name>A0A1F8BIR4_9BACT</name>
<dbReference type="EMBL" id="MGHF01000011">
    <property type="protein sequence ID" value="OGM63860.1"/>
    <property type="molecule type" value="Genomic_DNA"/>
</dbReference>
<dbReference type="InterPro" id="IPR031662">
    <property type="entry name" value="GTP-binding_2"/>
</dbReference>
<dbReference type="Pfam" id="PF01926">
    <property type="entry name" value="MMR_HSR1"/>
    <property type="match status" value="1"/>
</dbReference>
<dbReference type="NCBIfam" id="TIGR00231">
    <property type="entry name" value="small_GTP"/>
    <property type="match status" value="1"/>
</dbReference>
<keyword evidence="1" id="KW-0547">Nucleotide-binding</keyword>
<comment type="caution">
    <text evidence="6">The sequence shown here is derived from an EMBL/GenBank/DDBJ whole genome shotgun (WGS) entry which is preliminary data.</text>
</comment>
<dbReference type="Gene3D" id="3.10.20.30">
    <property type="match status" value="1"/>
</dbReference>
<dbReference type="InterPro" id="IPR006073">
    <property type="entry name" value="GTP-bd"/>
</dbReference>
<dbReference type="PROSITE" id="PS00905">
    <property type="entry name" value="GTP1_OBG"/>
    <property type="match status" value="1"/>
</dbReference>
<reference evidence="6 7" key="1">
    <citation type="journal article" date="2016" name="Nat. Commun.">
        <title>Thousands of microbial genomes shed light on interconnected biogeochemical processes in an aquifer system.</title>
        <authorList>
            <person name="Anantharaman K."/>
            <person name="Brown C.T."/>
            <person name="Hug L.A."/>
            <person name="Sharon I."/>
            <person name="Castelle C.J."/>
            <person name="Probst A.J."/>
            <person name="Thomas B.C."/>
            <person name="Singh A."/>
            <person name="Wilkins M.J."/>
            <person name="Karaoz U."/>
            <person name="Brodie E.L."/>
            <person name="Williams K.H."/>
            <person name="Hubbard S.S."/>
            <person name="Banfield J.F."/>
        </authorList>
    </citation>
    <scope>NUCLEOTIDE SEQUENCE [LARGE SCALE GENOMIC DNA]</scope>
</reference>
<organism evidence="6 7">
    <name type="scientific">Candidatus Woesebacteria bacterium RIFCSPLOWO2_01_FULL_39_21</name>
    <dbReference type="NCBI Taxonomy" id="1802519"/>
    <lineage>
        <taxon>Bacteria</taxon>
        <taxon>Candidatus Woeseibacteriota</taxon>
    </lineage>
</organism>
<keyword evidence="4" id="KW-0175">Coiled coil</keyword>
<dbReference type="SUPFAM" id="SSF52540">
    <property type="entry name" value="P-loop containing nucleoside triphosphate hydrolases"/>
    <property type="match status" value="1"/>
</dbReference>
<evidence type="ECO:0000256" key="4">
    <source>
        <dbReference type="SAM" id="Coils"/>
    </source>
</evidence>
<dbReference type="CDD" id="cd01896">
    <property type="entry name" value="DRG"/>
    <property type="match status" value="1"/>
</dbReference>
<feature type="coiled-coil region" evidence="4">
    <location>
        <begin position="178"/>
        <end position="205"/>
    </location>
</feature>
<feature type="non-terminal residue" evidence="6">
    <location>
        <position position="1"/>
    </location>
</feature>
<proteinExistence type="predicted"/>
<dbReference type="InterPro" id="IPR005225">
    <property type="entry name" value="Small_GTP-bd"/>
</dbReference>
<feature type="domain" description="OBG-type G" evidence="5">
    <location>
        <begin position="5"/>
        <end position="229"/>
    </location>
</feature>
<dbReference type="PANTHER" id="PTHR43127">
    <property type="entry name" value="DEVELOPMENTALLY-REGULATED GTP-BINDING PROTEIN 2"/>
    <property type="match status" value="1"/>
</dbReference>
<protein>
    <recommendedName>
        <fullName evidence="5">OBG-type G domain-containing protein</fullName>
    </recommendedName>
</protein>
<accession>A0A1F8BIR4</accession>
<evidence type="ECO:0000313" key="7">
    <source>
        <dbReference type="Proteomes" id="UP000177082"/>
    </source>
</evidence>
<evidence type="ECO:0000313" key="6">
    <source>
        <dbReference type="EMBL" id="OGM63860.1"/>
    </source>
</evidence>
<dbReference type="Gene3D" id="3.40.50.300">
    <property type="entry name" value="P-loop containing nucleotide triphosphate hydrolases"/>
    <property type="match status" value="1"/>
</dbReference>
<keyword evidence="3" id="KW-0342">GTP-binding</keyword>
<sequence>KQGDATVVLVGPPSSGKSTLINRLTNAQSKVAPYEFTTVTVIPGMMEYRNAKIQILDVPGLIKGARLGKGRGKEVLSVARGADLILVITDVERFESVKEIIDELEGAGVRLNKTPPNIMVDKKISGGIVLRSNIKQELDNETIKDIAREYHFTNAEIALNERVDIEKLMDKFSGNRVYRKSLTVINKAEKLNDNLKNKIAKNLKEVTLISAQFSLGLEELKAKIWNCLEFLTVYLVKSDEKPSTNNPVIVKKGYTLKNVLELLGKDKSEYYKKAKIWGSGSKFKGQEVSLTTLVEDNMQVGFFRTLHN</sequence>
<dbReference type="InterPro" id="IPR027417">
    <property type="entry name" value="P-loop_NTPase"/>
</dbReference>
<evidence type="ECO:0000256" key="2">
    <source>
        <dbReference type="ARBA" id="ARBA00022842"/>
    </source>
</evidence>
<dbReference type="InterPro" id="IPR012675">
    <property type="entry name" value="Beta-grasp_dom_sf"/>
</dbReference>
<dbReference type="GO" id="GO:0003924">
    <property type="term" value="F:GTPase activity"/>
    <property type="evidence" value="ECO:0007669"/>
    <property type="project" value="InterPro"/>
</dbReference>
<dbReference type="PRINTS" id="PR00326">
    <property type="entry name" value="GTP1OBG"/>
</dbReference>
<dbReference type="PROSITE" id="PS51710">
    <property type="entry name" value="G_OBG"/>
    <property type="match status" value="1"/>
</dbReference>
<evidence type="ECO:0000256" key="3">
    <source>
        <dbReference type="ARBA" id="ARBA00023134"/>
    </source>
</evidence>
<dbReference type="Proteomes" id="UP000177082">
    <property type="component" value="Unassembled WGS sequence"/>
</dbReference>
<dbReference type="InterPro" id="IPR031167">
    <property type="entry name" value="G_OBG"/>
</dbReference>
<dbReference type="InterPro" id="IPR006074">
    <property type="entry name" value="GTP1-OBG_CS"/>
</dbReference>
<dbReference type="GO" id="GO:0005525">
    <property type="term" value="F:GTP binding"/>
    <property type="evidence" value="ECO:0007669"/>
    <property type="project" value="UniProtKB-KW"/>
</dbReference>